<sequence length="320" mass="37965">MILIISEPGDYSANCVIEWLKNFECNFLRIDISYEDFKQIEINISKFICEISIKLKKGKLLNLNEVSFIFYRSGVFKKPLKHYNNSLLPQSSFRLHHNLEYKTLTDFFYNECSKKSIGYLSSSPLNKLLQLQVAFEVGLSIPNTKVCSLKSSLHRFQNGQHLLNKGIQENIIYQSANSTYFQRVTEIDYHQLSEQFYSSMFQYQINKKFEVRSFFLDSAFYSIAIFDCFNPLKTDYRDGYDIQSYCPFQLPHSIETKLRNLMKKLRLISGSIDLICNEYNEFFFLEVNTQGQYDWVLKYGNYNLHKKIAEFLYEKEKYHK</sequence>
<keyword evidence="2" id="KW-1185">Reference proteome</keyword>
<name>A0ABS1BJS0_9SPHI</name>
<dbReference type="Proteomes" id="UP000660024">
    <property type="component" value="Unassembled WGS sequence"/>
</dbReference>
<accession>A0ABS1BJS0</accession>
<evidence type="ECO:0000313" key="1">
    <source>
        <dbReference type="EMBL" id="MBK0382464.1"/>
    </source>
</evidence>
<protein>
    <recommendedName>
        <fullName evidence="3">ATP-GRASP peptide maturase, grasp-with-spasm system</fullName>
    </recommendedName>
</protein>
<comment type="caution">
    <text evidence="1">The sequence shown here is derived from an EMBL/GenBank/DDBJ whole genome shotgun (WGS) entry which is preliminary data.</text>
</comment>
<dbReference type="Gene3D" id="3.30.470.20">
    <property type="entry name" value="ATP-grasp fold, B domain"/>
    <property type="match status" value="1"/>
</dbReference>
<evidence type="ECO:0008006" key="3">
    <source>
        <dbReference type="Google" id="ProtNLM"/>
    </source>
</evidence>
<organism evidence="1 2">
    <name type="scientific">Pedobacter segetis</name>
    <dbReference type="NCBI Taxonomy" id="2793069"/>
    <lineage>
        <taxon>Bacteria</taxon>
        <taxon>Pseudomonadati</taxon>
        <taxon>Bacteroidota</taxon>
        <taxon>Sphingobacteriia</taxon>
        <taxon>Sphingobacteriales</taxon>
        <taxon>Sphingobacteriaceae</taxon>
        <taxon>Pedobacter</taxon>
    </lineage>
</organism>
<evidence type="ECO:0000313" key="2">
    <source>
        <dbReference type="Proteomes" id="UP000660024"/>
    </source>
</evidence>
<dbReference type="RefSeq" id="WP_200585248.1">
    <property type="nucleotide sequence ID" value="NZ_JAEHFY010000007.1"/>
</dbReference>
<gene>
    <name evidence="1" type="ORF">I5M32_05770</name>
</gene>
<reference evidence="1 2" key="1">
    <citation type="submission" date="2020-12" db="EMBL/GenBank/DDBJ databases">
        <title>Bacterial novel species Pedobacter sp. SD-b isolated from soil.</title>
        <authorList>
            <person name="Jung H.-Y."/>
        </authorList>
    </citation>
    <scope>NUCLEOTIDE SEQUENCE [LARGE SCALE GENOMIC DNA]</scope>
    <source>
        <strain evidence="1 2">SD-b</strain>
    </source>
</reference>
<dbReference type="SUPFAM" id="SSF56059">
    <property type="entry name" value="Glutathione synthetase ATP-binding domain-like"/>
    <property type="match status" value="1"/>
</dbReference>
<dbReference type="EMBL" id="JAEHFY010000007">
    <property type="protein sequence ID" value="MBK0382464.1"/>
    <property type="molecule type" value="Genomic_DNA"/>
</dbReference>
<proteinExistence type="predicted"/>